<evidence type="ECO:0000313" key="2">
    <source>
        <dbReference type="Proteomes" id="UP000757890"/>
    </source>
</evidence>
<sequence length="101" mass="11516">MTYTWIYIMLLMFAGSFILQMVPLLFYFEAVIAVNLLILAASWFILRRDRFSDFRSNILFMAGLTIINILTDLGILTHSMSWVAFGALLIWSMTGGGRSHS</sequence>
<accession>A0A6L6TNQ1</accession>
<dbReference type="AlphaFoldDB" id="A0A6L6TNQ1"/>
<dbReference type="RefSeq" id="WP_007069397.1">
    <property type="nucleotide sequence ID" value="NZ_CAJPSS010000003.1"/>
</dbReference>
<evidence type="ECO:0000313" key="1">
    <source>
        <dbReference type="EMBL" id="MBF1128608.1"/>
    </source>
</evidence>
<dbReference type="EMBL" id="JABZMK010000001">
    <property type="protein sequence ID" value="MBF1128608.1"/>
    <property type="molecule type" value="Genomic_DNA"/>
</dbReference>
<name>A0A6L6TNQ1_9FIRM</name>
<organism evidence="1 2">
    <name type="scientific">Dialister invisus</name>
    <dbReference type="NCBI Taxonomy" id="218538"/>
    <lineage>
        <taxon>Bacteria</taxon>
        <taxon>Bacillati</taxon>
        <taxon>Bacillota</taxon>
        <taxon>Negativicutes</taxon>
        <taxon>Veillonellales</taxon>
        <taxon>Veillonellaceae</taxon>
        <taxon>Dialister</taxon>
    </lineage>
</organism>
<dbReference type="GeneID" id="78277150"/>
<protein>
    <submittedName>
        <fullName evidence="1">Uncharacterized protein</fullName>
    </submittedName>
</protein>
<gene>
    <name evidence="1" type="ORF">HXL70_00960</name>
</gene>
<reference evidence="1" key="1">
    <citation type="submission" date="2020-04" db="EMBL/GenBank/DDBJ databases">
        <title>Deep metagenomics examines the oral microbiome during advanced dental caries in children, revealing novel taxa and co-occurrences with host molecules.</title>
        <authorList>
            <person name="Baker J.L."/>
            <person name="Morton J.T."/>
            <person name="Dinis M."/>
            <person name="Alvarez R."/>
            <person name="Tran N.C."/>
            <person name="Knight R."/>
            <person name="Edlund A."/>
        </authorList>
    </citation>
    <scope>NUCLEOTIDE SEQUENCE</scope>
    <source>
        <strain evidence="1">JCVI_32_bin.14</strain>
    </source>
</reference>
<comment type="caution">
    <text evidence="1">The sequence shown here is derived from an EMBL/GenBank/DDBJ whole genome shotgun (WGS) entry which is preliminary data.</text>
</comment>
<proteinExistence type="predicted"/>
<dbReference type="Proteomes" id="UP000757890">
    <property type="component" value="Unassembled WGS sequence"/>
</dbReference>